<keyword evidence="5 7" id="KW-0472">Membrane</keyword>
<dbReference type="Pfam" id="PF07690">
    <property type="entry name" value="MFS_1"/>
    <property type="match status" value="2"/>
</dbReference>
<feature type="transmembrane region" description="Helical" evidence="7">
    <location>
        <begin position="341"/>
        <end position="361"/>
    </location>
</feature>
<feature type="compositionally biased region" description="Basic and acidic residues" evidence="6">
    <location>
        <begin position="1"/>
        <end position="14"/>
    </location>
</feature>
<name>A0A8H5HUT9_9AGAR</name>
<feature type="transmembrane region" description="Helical" evidence="7">
    <location>
        <begin position="393"/>
        <end position="413"/>
    </location>
</feature>
<comment type="caution">
    <text evidence="8">The sequence shown here is derived from an EMBL/GenBank/DDBJ whole genome shotgun (WGS) entry which is preliminary data.</text>
</comment>
<feature type="transmembrane region" description="Helical" evidence="7">
    <location>
        <begin position="156"/>
        <end position="176"/>
    </location>
</feature>
<dbReference type="InterPro" id="IPR011701">
    <property type="entry name" value="MFS"/>
</dbReference>
<keyword evidence="3 7" id="KW-0812">Transmembrane</keyword>
<feature type="transmembrane region" description="Helical" evidence="7">
    <location>
        <begin position="96"/>
        <end position="114"/>
    </location>
</feature>
<feature type="transmembrane region" description="Helical" evidence="7">
    <location>
        <begin position="183"/>
        <end position="204"/>
    </location>
</feature>
<dbReference type="PANTHER" id="PTHR43791">
    <property type="entry name" value="PERMEASE-RELATED"/>
    <property type="match status" value="1"/>
</dbReference>
<evidence type="ECO:0000256" key="7">
    <source>
        <dbReference type="SAM" id="Phobius"/>
    </source>
</evidence>
<evidence type="ECO:0008006" key="10">
    <source>
        <dbReference type="Google" id="ProtNLM"/>
    </source>
</evidence>
<evidence type="ECO:0000256" key="2">
    <source>
        <dbReference type="ARBA" id="ARBA00022448"/>
    </source>
</evidence>
<comment type="subcellular location">
    <subcellularLocation>
        <location evidence="1">Membrane</location>
        <topology evidence="1">Multi-pass membrane protein</topology>
    </subcellularLocation>
</comment>
<dbReference type="Proteomes" id="UP000518752">
    <property type="component" value="Unassembled WGS sequence"/>
</dbReference>
<feature type="transmembrane region" description="Helical" evidence="7">
    <location>
        <begin position="53"/>
        <end position="76"/>
    </location>
</feature>
<evidence type="ECO:0000256" key="3">
    <source>
        <dbReference type="ARBA" id="ARBA00022692"/>
    </source>
</evidence>
<evidence type="ECO:0000256" key="6">
    <source>
        <dbReference type="SAM" id="MobiDB-lite"/>
    </source>
</evidence>
<evidence type="ECO:0000313" key="9">
    <source>
        <dbReference type="Proteomes" id="UP000518752"/>
    </source>
</evidence>
<dbReference type="GO" id="GO:0016020">
    <property type="term" value="C:membrane"/>
    <property type="evidence" value="ECO:0007669"/>
    <property type="project" value="UniProtKB-SubCell"/>
</dbReference>
<keyword evidence="9" id="KW-1185">Reference proteome</keyword>
<dbReference type="Gene3D" id="1.20.1250.20">
    <property type="entry name" value="MFS general substrate transporter like domains"/>
    <property type="match status" value="1"/>
</dbReference>
<reference evidence="8 9" key="1">
    <citation type="journal article" date="2020" name="ISME J.">
        <title>Uncovering the hidden diversity of litter-decomposition mechanisms in mushroom-forming fungi.</title>
        <authorList>
            <person name="Floudas D."/>
            <person name="Bentzer J."/>
            <person name="Ahren D."/>
            <person name="Johansson T."/>
            <person name="Persson P."/>
            <person name="Tunlid A."/>
        </authorList>
    </citation>
    <scope>NUCLEOTIDE SEQUENCE [LARGE SCALE GENOMIC DNA]</scope>
    <source>
        <strain evidence="8 9">CBS 406.79</strain>
    </source>
</reference>
<accession>A0A8H5HUT9</accession>
<feature type="transmembrane region" description="Helical" evidence="7">
    <location>
        <begin position="368"/>
        <end position="387"/>
    </location>
</feature>
<evidence type="ECO:0000256" key="1">
    <source>
        <dbReference type="ARBA" id="ARBA00004141"/>
    </source>
</evidence>
<dbReference type="EMBL" id="JAACJN010000019">
    <property type="protein sequence ID" value="KAF5389875.1"/>
    <property type="molecule type" value="Genomic_DNA"/>
</dbReference>
<gene>
    <name evidence="8" type="ORF">D9757_003570</name>
</gene>
<feature type="transmembrane region" description="Helical" evidence="7">
    <location>
        <begin position="126"/>
        <end position="144"/>
    </location>
</feature>
<evidence type="ECO:0000256" key="5">
    <source>
        <dbReference type="ARBA" id="ARBA00023136"/>
    </source>
</evidence>
<dbReference type="SUPFAM" id="SSF103473">
    <property type="entry name" value="MFS general substrate transporter"/>
    <property type="match status" value="1"/>
</dbReference>
<dbReference type="GO" id="GO:0022857">
    <property type="term" value="F:transmembrane transporter activity"/>
    <property type="evidence" value="ECO:0007669"/>
    <property type="project" value="InterPro"/>
</dbReference>
<sequence>MSEKIPESPVDEKLSPAPSLSLDRLEDQTESSSSSTIAEAELKKIQRKIDWHIMPWICLTYMFMRLNVSGIGNIAIVNIEQKHDIKTQLHLNPSQWAWVISCFYYTYMFIEPVSTLMMKKTSPSIWISRIMVSWGIVACCGAAVQNYGGLITVRTLLGAMEGGYFPCILYFLSFWFQPREITLRICFMIACSSFSGIMSVPHYYHFPFSIFSFPIVDMTSRDRSGFISYGVAFADGRLAEGIPPIILGVLTVFVLPDYPETVKFLDDTEKRIVTERLTDGAPSRSSPTWNKKQALGLFRDPTFWTFHGVWVTNSLGNPTPSFVLPTVILQLGFTNSNISNVLTIPSSVAIFFTMVICAYMAHKNKWNPFTVSFILQIINLVCCIILMTVKQPIVRYIFILVARSCSNTVVNLLWPSRVEALKGTTAVGLGIAISNLVNQLDGLVGPRIFSTIYGPTYHVSFSVCAGLLSAGIIFIAVTALLVGRPVLGVGIGIGGSRTTR</sequence>
<evidence type="ECO:0000256" key="4">
    <source>
        <dbReference type="ARBA" id="ARBA00022989"/>
    </source>
</evidence>
<feature type="transmembrane region" description="Helical" evidence="7">
    <location>
        <begin position="457"/>
        <end position="482"/>
    </location>
</feature>
<dbReference type="AlphaFoldDB" id="A0A8H5HUT9"/>
<proteinExistence type="predicted"/>
<feature type="region of interest" description="Disordered" evidence="6">
    <location>
        <begin position="1"/>
        <end position="33"/>
    </location>
</feature>
<keyword evidence="2" id="KW-0813">Transport</keyword>
<keyword evidence="4 7" id="KW-1133">Transmembrane helix</keyword>
<dbReference type="PANTHER" id="PTHR43791:SF51">
    <property type="entry name" value="MAJOR FACILITATOR SUPERFAMILY (MFS) PROFILE DOMAIN-CONTAINING PROTEIN"/>
    <property type="match status" value="1"/>
</dbReference>
<dbReference type="InterPro" id="IPR036259">
    <property type="entry name" value="MFS_trans_sf"/>
</dbReference>
<organism evidence="8 9">
    <name type="scientific">Collybiopsis confluens</name>
    <dbReference type="NCBI Taxonomy" id="2823264"/>
    <lineage>
        <taxon>Eukaryota</taxon>
        <taxon>Fungi</taxon>
        <taxon>Dikarya</taxon>
        <taxon>Basidiomycota</taxon>
        <taxon>Agaricomycotina</taxon>
        <taxon>Agaricomycetes</taxon>
        <taxon>Agaricomycetidae</taxon>
        <taxon>Agaricales</taxon>
        <taxon>Marasmiineae</taxon>
        <taxon>Omphalotaceae</taxon>
        <taxon>Collybiopsis</taxon>
    </lineage>
</organism>
<dbReference type="OrthoDB" id="2962993at2759"/>
<protein>
    <recommendedName>
        <fullName evidence="10">MFS general substrate transporter</fullName>
    </recommendedName>
</protein>
<evidence type="ECO:0000313" key="8">
    <source>
        <dbReference type="EMBL" id="KAF5389875.1"/>
    </source>
</evidence>